<organism evidence="7 8">
    <name type="scientific">Acinetobacter equi</name>
    <dbReference type="NCBI Taxonomy" id="1324350"/>
    <lineage>
        <taxon>Bacteria</taxon>
        <taxon>Pseudomonadati</taxon>
        <taxon>Pseudomonadota</taxon>
        <taxon>Gammaproteobacteria</taxon>
        <taxon>Moraxellales</taxon>
        <taxon>Moraxellaceae</taxon>
        <taxon>Acinetobacter</taxon>
    </lineage>
</organism>
<evidence type="ECO:0000256" key="1">
    <source>
        <dbReference type="ARBA" id="ARBA00004561"/>
    </source>
</evidence>
<name>A0A0N9VZA2_9GAMM</name>
<evidence type="ECO:0000256" key="5">
    <source>
        <dbReference type="SAM" id="SignalP"/>
    </source>
</evidence>
<evidence type="ECO:0000256" key="2">
    <source>
        <dbReference type="ARBA" id="ARBA00006671"/>
    </source>
</evidence>
<dbReference type="Proteomes" id="UP000064939">
    <property type="component" value="Chromosome"/>
</dbReference>
<dbReference type="GO" id="GO:0043709">
    <property type="term" value="P:cell adhesion involved in single-species biofilm formation"/>
    <property type="evidence" value="ECO:0007669"/>
    <property type="project" value="TreeGrafter"/>
</dbReference>
<dbReference type="GO" id="GO:0009289">
    <property type="term" value="C:pilus"/>
    <property type="evidence" value="ECO:0007669"/>
    <property type="project" value="UniProtKB-SubCell"/>
</dbReference>
<dbReference type="KEGG" id="aei:AOY20_08125"/>
<evidence type="ECO:0000313" key="7">
    <source>
        <dbReference type="EMBL" id="ALH95494.1"/>
    </source>
</evidence>
<dbReference type="Pfam" id="PF00419">
    <property type="entry name" value="Fimbrial"/>
    <property type="match status" value="1"/>
</dbReference>
<evidence type="ECO:0000256" key="3">
    <source>
        <dbReference type="ARBA" id="ARBA00022729"/>
    </source>
</evidence>
<feature type="domain" description="Fimbrial-type adhesion" evidence="6">
    <location>
        <begin position="27"/>
        <end position="193"/>
    </location>
</feature>
<proteinExistence type="inferred from homology"/>
<dbReference type="RefSeq" id="WP_054581386.1">
    <property type="nucleotide sequence ID" value="NZ_CP012808.1"/>
</dbReference>
<feature type="signal peptide" evidence="5">
    <location>
        <begin position="1"/>
        <end position="20"/>
    </location>
</feature>
<keyword evidence="8" id="KW-1185">Reference proteome</keyword>
<evidence type="ECO:0000256" key="4">
    <source>
        <dbReference type="ARBA" id="ARBA00023263"/>
    </source>
</evidence>
<dbReference type="InterPro" id="IPR008966">
    <property type="entry name" value="Adhesion_dom_sf"/>
</dbReference>
<protein>
    <recommendedName>
        <fullName evidence="6">Fimbrial-type adhesion domain-containing protein</fullName>
    </recommendedName>
</protein>
<evidence type="ECO:0000313" key="8">
    <source>
        <dbReference type="Proteomes" id="UP000064939"/>
    </source>
</evidence>
<evidence type="ECO:0000259" key="6">
    <source>
        <dbReference type="Pfam" id="PF00419"/>
    </source>
</evidence>
<gene>
    <name evidence="7" type="ORF">AOY20_08125</name>
</gene>
<dbReference type="AlphaFoldDB" id="A0A0N9VZA2"/>
<reference evidence="7 8" key="1">
    <citation type="journal article" date="2015" name="Int. J. Syst. Evol. Microbiol.">
        <title>Acinetobacter equi sp. nov. isolated from horse faeces.</title>
        <authorList>
            <person name="Poppel M.T."/>
            <person name="Skiebe E."/>
            <person name="Laue M."/>
            <person name="Bergmann H."/>
            <person name="Ebersberger I."/>
            <person name="Garn T."/>
            <person name="Fruth A."/>
            <person name="Baumgardt S."/>
            <person name="Busse H.J."/>
            <person name="Wilharm G."/>
        </authorList>
    </citation>
    <scope>NUCLEOTIDE SEQUENCE [LARGE SCALE GENOMIC DNA]</scope>
    <source>
        <strain evidence="7 8">114</strain>
    </source>
</reference>
<accession>A0A0N9VZA2</accession>
<dbReference type="PANTHER" id="PTHR33420">
    <property type="entry name" value="FIMBRIAL SUBUNIT ELFA-RELATED"/>
    <property type="match status" value="1"/>
</dbReference>
<dbReference type="OrthoDB" id="6522787at2"/>
<dbReference type="InterPro" id="IPR036937">
    <property type="entry name" value="Adhesion_dom_fimbrial_sf"/>
</dbReference>
<dbReference type="EMBL" id="CP012808">
    <property type="protein sequence ID" value="ALH95494.1"/>
    <property type="molecule type" value="Genomic_DNA"/>
</dbReference>
<dbReference type="SUPFAM" id="SSF49401">
    <property type="entry name" value="Bacterial adhesins"/>
    <property type="match status" value="1"/>
</dbReference>
<keyword evidence="3 5" id="KW-0732">Signal</keyword>
<comment type="similarity">
    <text evidence="2">Belongs to the fimbrial protein family.</text>
</comment>
<dbReference type="Gene3D" id="2.60.40.1090">
    <property type="entry name" value="Fimbrial-type adhesion domain"/>
    <property type="match status" value="1"/>
</dbReference>
<dbReference type="STRING" id="1324350.AOY20_08125"/>
<dbReference type="InterPro" id="IPR050263">
    <property type="entry name" value="Bact_Fimbrial_Adh_Pro"/>
</dbReference>
<dbReference type="PANTHER" id="PTHR33420:SF3">
    <property type="entry name" value="FIMBRIAL SUBUNIT ELFA"/>
    <property type="match status" value="1"/>
</dbReference>
<keyword evidence="4" id="KW-0281">Fimbrium</keyword>
<sequence length="194" mass="20177">MKKSIIAMALLGTISASAMANQGSGRINFTGEIIAAPCSITAETMDQTVSLGQISNVALTQGGASPVHNFNITLSECNFTTEEYDRTAQITFNGTTVGQATADADELLGEYLAMTGFNDSEAANFYNVAIEIRQAGTDALVDLSGSTPVDVTDLQNGNNDLPFSANVRGASTATADDIPLGNFSALANFAISYN</sequence>
<comment type="subcellular location">
    <subcellularLocation>
        <location evidence="1">Fimbrium</location>
    </subcellularLocation>
</comment>
<feature type="chain" id="PRO_5006039700" description="Fimbrial-type adhesion domain-containing protein" evidence="5">
    <location>
        <begin position="21"/>
        <end position="194"/>
    </location>
</feature>
<dbReference type="InterPro" id="IPR000259">
    <property type="entry name" value="Adhesion_dom_fimbrial"/>
</dbReference>